<dbReference type="SUPFAM" id="SSF54060">
    <property type="entry name" value="His-Me finger endonucleases"/>
    <property type="match status" value="1"/>
</dbReference>
<dbReference type="InterPro" id="IPR010902">
    <property type="entry name" value="NUMOD4"/>
</dbReference>
<sequence>MMDKKGPSGAKKNLSFWNEKWVDIPFNEVENPPVYKVSNYGRLKSFQNNSVHGEIINGSKIQGYKSLNIRAKGNKSLNRYVHKLVAEFFVPKDNEEQKFVIHLDHDKLNNYFENLKWATRDEMTIHNRDNPAVKDRVIPKRTKNYKLTESKVLMIKKMLRSDKNRLKMIAKQFGITHTQLNRIRSGENWGHVKLED</sequence>
<evidence type="ECO:0000313" key="3">
    <source>
        <dbReference type="EMBL" id="MEA5139357.1"/>
    </source>
</evidence>
<protein>
    <submittedName>
        <fullName evidence="3">NUMOD4 domain-containing protein</fullName>
    </submittedName>
</protein>
<dbReference type="Pfam" id="PF13392">
    <property type="entry name" value="HNH_3"/>
    <property type="match status" value="1"/>
</dbReference>
<dbReference type="InterPro" id="IPR003615">
    <property type="entry name" value="HNH_nuc"/>
</dbReference>
<keyword evidence="4" id="KW-1185">Reference proteome</keyword>
<dbReference type="EMBL" id="JAYFUM010000009">
    <property type="protein sequence ID" value="MEA5139357.1"/>
    <property type="molecule type" value="Genomic_DNA"/>
</dbReference>
<dbReference type="Pfam" id="PF07463">
    <property type="entry name" value="NUMOD4"/>
    <property type="match status" value="1"/>
</dbReference>
<accession>A0ABU5Q9U0</accession>
<evidence type="ECO:0000313" key="4">
    <source>
        <dbReference type="Proteomes" id="UP001302949"/>
    </source>
</evidence>
<feature type="domain" description="NUMOD4" evidence="1">
    <location>
        <begin position="19"/>
        <end position="70"/>
    </location>
</feature>
<proteinExistence type="predicted"/>
<comment type="caution">
    <text evidence="3">The sequence shown here is derived from an EMBL/GenBank/DDBJ whole genome shotgun (WGS) entry which is preliminary data.</text>
</comment>
<dbReference type="Gene3D" id="3.90.75.20">
    <property type="match status" value="1"/>
</dbReference>
<reference evidence="3 4" key="1">
    <citation type="submission" date="2023-12" db="EMBL/GenBank/DDBJ databases">
        <title>Novel species of the genus Arcicella isolated from rivers.</title>
        <authorList>
            <person name="Lu H."/>
        </authorList>
    </citation>
    <scope>NUCLEOTIDE SEQUENCE [LARGE SCALE GENOMIC DNA]</scope>
    <source>
        <strain evidence="3 4">KCTC 23307</strain>
    </source>
</reference>
<dbReference type="InterPro" id="IPR044925">
    <property type="entry name" value="His-Me_finger_sf"/>
</dbReference>
<feature type="domain" description="HNH nuclease" evidence="2">
    <location>
        <begin position="79"/>
        <end position="122"/>
    </location>
</feature>
<dbReference type="Proteomes" id="UP001302949">
    <property type="component" value="Unassembled WGS sequence"/>
</dbReference>
<organism evidence="3 4">
    <name type="scientific">Arcicella rigui</name>
    <dbReference type="NCBI Taxonomy" id="797020"/>
    <lineage>
        <taxon>Bacteria</taxon>
        <taxon>Pseudomonadati</taxon>
        <taxon>Bacteroidota</taxon>
        <taxon>Cytophagia</taxon>
        <taxon>Cytophagales</taxon>
        <taxon>Flectobacillaceae</taxon>
        <taxon>Arcicella</taxon>
    </lineage>
</organism>
<evidence type="ECO:0000259" key="1">
    <source>
        <dbReference type="Pfam" id="PF07463"/>
    </source>
</evidence>
<name>A0ABU5Q9U0_9BACT</name>
<evidence type="ECO:0000259" key="2">
    <source>
        <dbReference type="Pfam" id="PF13392"/>
    </source>
</evidence>
<gene>
    <name evidence="3" type="ORF">VB248_09435</name>
</gene>